<dbReference type="CDD" id="cd02278">
    <property type="entry name" value="GAPDH_II_N"/>
    <property type="match status" value="1"/>
</dbReference>
<dbReference type="RefSeq" id="WP_286354667.1">
    <property type="nucleotide sequence ID" value="NZ_AP027079.1"/>
</dbReference>
<gene>
    <name evidence="1" type="ORF">GETHOR_01420</name>
</gene>
<dbReference type="Gene3D" id="3.40.50.720">
    <property type="entry name" value="NAD(P)-binding Rossmann-like Domain"/>
    <property type="match status" value="1"/>
</dbReference>
<dbReference type="InterPro" id="IPR020830">
    <property type="entry name" value="GlycerAld_3-P_DH_AS"/>
</dbReference>
<protein>
    <recommendedName>
        <fullName evidence="3">Glyceraldehyde-3-phosphate dehydrogenase</fullName>
    </recommendedName>
</protein>
<keyword evidence="2" id="KW-1185">Reference proteome</keyword>
<dbReference type="PROSITE" id="PS00071">
    <property type="entry name" value="GAPDH"/>
    <property type="match status" value="1"/>
</dbReference>
<dbReference type="SUPFAM" id="SSF51735">
    <property type="entry name" value="NAD(P)-binding Rossmann-fold domains"/>
    <property type="match status" value="1"/>
</dbReference>
<proteinExistence type="predicted"/>
<reference evidence="2" key="1">
    <citation type="journal article" date="2023" name="Int. J. Syst. Evol. Microbiol.">
        <title>Mesoterricola silvestris gen. nov., sp. nov., Mesoterricola sediminis sp. nov., Geothrix oryzae sp. nov., Geothrix edaphica sp. nov., Geothrix rubra sp. nov., and Geothrix limicola sp. nov., six novel members of Acidobacteriota isolated from soils.</title>
        <authorList>
            <person name="Itoh H."/>
            <person name="Sugisawa Y."/>
            <person name="Mise K."/>
            <person name="Xu Z."/>
            <person name="Kuniyasu M."/>
            <person name="Ushijima N."/>
            <person name="Kawano K."/>
            <person name="Kobayashi E."/>
            <person name="Shiratori Y."/>
            <person name="Masuda Y."/>
            <person name="Senoo K."/>
        </authorList>
    </citation>
    <scope>NUCLEOTIDE SEQUENCE [LARGE SCALE GENOMIC DNA]</scope>
    <source>
        <strain evidence="2">Red222</strain>
    </source>
</reference>
<organism evidence="1 2">
    <name type="scientific">Geothrix oryzae</name>
    <dbReference type="NCBI Taxonomy" id="2927975"/>
    <lineage>
        <taxon>Bacteria</taxon>
        <taxon>Pseudomonadati</taxon>
        <taxon>Acidobacteriota</taxon>
        <taxon>Holophagae</taxon>
        <taxon>Holophagales</taxon>
        <taxon>Holophagaceae</taxon>
        <taxon>Geothrix</taxon>
    </lineage>
</organism>
<dbReference type="Proteomes" id="UP001242010">
    <property type="component" value="Chromosome"/>
</dbReference>
<evidence type="ECO:0000313" key="2">
    <source>
        <dbReference type="Proteomes" id="UP001242010"/>
    </source>
</evidence>
<name>A0ABN6UTR7_9BACT</name>
<dbReference type="InterPro" id="IPR036291">
    <property type="entry name" value="NAD(P)-bd_dom_sf"/>
</dbReference>
<dbReference type="Gene3D" id="3.30.360.10">
    <property type="entry name" value="Dihydrodipicolinate Reductase, domain 2"/>
    <property type="match status" value="1"/>
</dbReference>
<dbReference type="SUPFAM" id="SSF55347">
    <property type="entry name" value="Glyceraldehyde-3-phosphate dehydrogenase-like, C-terminal domain"/>
    <property type="match status" value="1"/>
</dbReference>
<dbReference type="CDD" id="cd18127">
    <property type="entry name" value="GAPDH_II_C"/>
    <property type="match status" value="1"/>
</dbReference>
<evidence type="ECO:0008006" key="3">
    <source>
        <dbReference type="Google" id="ProtNLM"/>
    </source>
</evidence>
<evidence type="ECO:0000313" key="1">
    <source>
        <dbReference type="EMBL" id="BDU68041.1"/>
    </source>
</evidence>
<sequence>MSKKNIVHVVGTGTIGEPLIGLLTEYKKELGIDEVTFHKNSVSDRPKVKALLKRGAKLVVDADKVEGFKAWGIEPAMLHDQALDEATVVIDCSPKGMDMKEKFYTKYEHNTKGFIAQGSEFGFGTMYARGINDEVLKGSGQYVQVVSCNTHNLSCIIDTLALKEGADNLVEGSFVCMRRANDISQVKDFCPAPQVGTHKDGKFGTHHARDAYHLFQTKGLELNLFSSAVKLPTQYMHSLWFDLRLKRPTTLEALKARIKANDLIAITEKKDANTVFSFGRDQGHFGRILNQTVIPLSTLTMPSETRVVGFCFTPQDGNSLLSSVSAALRFIHPDDFEQRIQVLKPYFFDEV</sequence>
<accession>A0ABN6UTR7</accession>
<dbReference type="EMBL" id="AP027079">
    <property type="protein sequence ID" value="BDU68041.1"/>
    <property type="molecule type" value="Genomic_DNA"/>
</dbReference>